<sequence>MPIDAANPVPPSFPRHVGMDQVPDHVPAELIRQSGLTIGPEFLAGPHDFMAAMHHRQPPIYYDVSPMGNMWHLTKHEDALFGLRHPDIFSNEGATPFPRDPNDYFYFIPIEIDPPHHRKYRNIVDPVFSPKGVLKLEELIRRRSNDLIDAIEAKVAAGGTCEFTEDFGRPLPVSVFLDIMGLPQAMRDTFVEWAMELLHSNDRAIMGQAMAKITAYLKEAIAEKKAHPDEGVVSLIAHAEPDGVPLSDKEIFGFVCFLFIGGLDTVFATLNNIWLWLAQNPEKRQEIIDRPQDIDRIVEELLRRWSVTFSGRVLDRDHEMRGVTMKKGDRVTFVLPACNFDPEVFPDPLTVDFDRPRKTILAFTVGVHSCMGGHLARLEVKIALQEWLKRIPRFELQPGTHVEYRPGGVIGPEAVPLVWQAEEAS</sequence>
<dbReference type="InterPro" id="IPR001128">
    <property type="entry name" value="Cyt_P450"/>
</dbReference>
<protein>
    <submittedName>
        <fullName evidence="2">Cytochrome P450</fullName>
    </submittedName>
</protein>
<dbReference type="GO" id="GO:0020037">
    <property type="term" value="F:heme binding"/>
    <property type="evidence" value="ECO:0007669"/>
    <property type="project" value="InterPro"/>
</dbReference>
<dbReference type="GO" id="GO:0004497">
    <property type="term" value="F:monooxygenase activity"/>
    <property type="evidence" value="ECO:0007669"/>
    <property type="project" value="InterPro"/>
</dbReference>
<comment type="caution">
    <text evidence="2">The sequence shown here is derived from an EMBL/GenBank/DDBJ whole genome shotgun (WGS) entry which is preliminary data.</text>
</comment>
<evidence type="ECO:0000256" key="1">
    <source>
        <dbReference type="ARBA" id="ARBA00010617"/>
    </source>
</evidence>
<accession>A0A2W5NPX7</accession>
<name>A0A2W5NPX7_9SPHN</name>
<dbReference type="EMBL" id="QFPX01000006">
    <property type="protein sequence ID" value="PZQ55466.1"/>
    <property type="molecule type" value="Genomic_DNA"/>
</dbReference>
<dbReference type="PRINTS" id="PR00359">
    <property type="entry name" value="BP450"/>
</dbReference>
<dbReference type="SUPFAM" id="SSF48264">
    <property type="entry name" value="Cytochrome P450"/>
    <property type="match status" value="1"/>
</dbReference>
<dbReference type="GO" id="GO:0005506">
    <property type="term" value="F:iron ion binding"/>
    <property type="evidence" value="ECO:0007669"/>
    <property type="project" value="InterPro"/>
</dbReference>
<dbReference type="PANTHER" id="PTHR46696">
    <property type="entry name" value="P450, PUTATIVE (EUROFUNG)-RELATED"/>
    <property type="match status" value="1"/>
</dbReference>
<dbReference type="Pfam" id="PF00067">
    <property type="entry name" value="p450"/>
    <property type="match status" value="1"/>
</dbReference>
<evidence type="ECO:0000313" key="2">
    <source>
        <dbReference type="EMBL" id="PZQ55466.1"/>
    </source>
</evidence>
<proteinExistence type="inferred from homology"/>
<dbReference type="GO" id="GO:0016705">
    <property type="term" value="F:oxidoreductase activity, acting on paired donors, with incorporation or reduction of molecular oxygen"/>
    <property type="evidence" value="ECO:0007669"/>
    <property type="project" value="InterPro"/>
</dbReference>
<dbReference type="Proteomes" id="UP000249082">
    <property type="component" value="Unassembled WGS sequence"/>
</dbReference>
<dbReference type="InterPro" id="IPR036396">
    <property type="entry name" value="Cyt_P450_sf"/>
</dbReference>
<organism evidence="2 3">
    <name type="scientific">Novosphingobium pentaromativorans</name>
    <dbReference type="NCBI Taxonomy" id="205844"/>
    <lineage>
        <taxon>Bacteria</taxon>
        <taxon>Pseudomonadati</taxon>
        <taxon>Pseudomonadota</taxon>
        <taxon>Alphaproteobacteria</taxon>
        <taxon>Sphingomonadales</taxon>
        <taxon>Sphingomonadaceae</taxon>
        <taxon>Novosphingobium</taxon>
    </lineage>
</organism>
<dbReference type="Gene3D" id="1.10.630.10">
    <property type="entry name" value="Cytochrome P450"/>
    <property type="match status" value="1"/>
</dbReference>
<dbReference type="PANTHER" id="PTHR46696:SF6">
    <property type="entry name" value="P450, PUTATIVE (EUROFUNG)-RELATED"/>
    <property type="match status" value="1"/>
</dbReference>
<comment type="similarity">
    <text evidence="1">Belongs to the cytochrome P450 family.</text>
</comment>
<gene>
    <name evidence="2" type="ORF">DI555_09100</name>
</gene>
<reference evidence="2 3" key="1">
    <citation type="submission" date="2017-08" db="EMBL/GenBank/DDBJ databases">
        <title>Infants hospitalized years apart are colonized by the same room-sourced microbial strains.</title>
        <authorList>
            <person name="Brooks B."/>
            <person name="Olm M.R."/>
            <person name="Firek B.A."/>
            <person name="Baker R."/>
            <person name="Thomas B.C."/>
            <person name="Morowitz M.J."/>
            <person name="Banfield J.F."/>
        </authorList>
    </citation>
    <scope>NUCLEOTIDE SEQUENCE [LARGE SCALE GENOMIC DNA]</scope>
    <source>
        <strain evidence="2">S2_005_002_R2_33</strain>
    </source>
</reference>
<dbReference type="AlphaFoldDB" id="A0A2W5NPX7"/>
<dbReference type="InterPro" id="IPR002397">
    <property type="entry name" value="Cyt_P450_B"/>
</dbReference>
<dbReference type="CDD" id="cd11035">
    <property type="entry name" value="P450cam-like"/>
    <property type="match status" value="1"/>
</dbReference>
<evidence type="ECO:0000313" key="3">
    <source>
        <dbReference type="Proteomes" id="UP000249082"/>
    </source>
</evidence>